<gene>
    <name evidence="1" type="ORF">S06H3_00635</name>
</gene>
<sequence>MADVDGFGQLVMRGGAIVPLSNTALTEAAEEEIKTDSNFVGSEQNAGTFATQSLNSPIVVRAGITATTDMTYAYIRSAGKIKAALPVSGLACGDMPAPLPYPVRLVSGDSVMAMANATSDRQIAVSVACTNGEYHVFQVTPTGAAAENSLVSILTGQSIGETLQGRTVSHAFGMHGFGALTVSSPAYFLNGSGVPVGSITTNDPAVDTGTYLQCQVPIQLNTRLVISTDA</sequence>
<dbReference type="AlphaFoldDB" id="X1KJE9"/>
<name>X1KJE9_9ZZZZ</name>
<protein>
    <submittedName>
        <fullName evidence="1">Uncharacterized protein</fullName>
    </submittedName>
</protein>
<accession>X1KJE9</accession>
<comment type="caution">
    <text evidence="1">The sequence shown here is derived from an EMBL/GenBank/DDBJ whole genome shotgun (WGS) entry which is preliminary data.</text>
</comment>
<proteinExistence type="predicted"/>
<evidence type="ECO:0000313" key="1">
    <source>
        <dbReference type="EMBL" id="GAH93735.1"/>
    </source>
</evidence>
<reference evidence="1" key="1">
    <citation type="journal article" date="2014" name="Front. Microbiol.">
        <title>High frequency of phylogenetically diverse reductive dehalogenase-homologous genes in deep subseafloor sedimentary metagenomes.</title>
        <authorList>
            <person name="Kawai M."/>
            <person name="Futagami T."/>
            <person name="Toyoda A."/>
            <person name="Takaki Y."/>
            <person name="Nishi S."/>
            <person name="Hori S."/>
            <person name="Arai W."/>
            <person name="Tsubouchi T."/>
            <person name="Morono Y."/>
            <person name="Uchiyama I."/>
            <person name="Ito T."/>
            <person name="Fujiyama A."/>
            <person name="Inagaki F."/>
            <person name="Takami H."/>
        </authorList>
    </citation>
    <scope>NUCLEOTIDE SEQUENCE</scope>
    <source>
        <strain evidence="1">Expedition CK06-06</strain>
    </source>
</reference>
<dbReference type="EMBL" id="BARV01000121">
    <property type="protein sequence ID" value="GAH93735.1"/>
    <property type="molecule type" value="Genomic_DNA"/>
</dbReference>
<organism evidence="1">
    <name type="scientific">marine sediment metagenome</name>
    <dbReference type="NCBI Taxonomy" id="412755"/>
    <lineage>
        <taxon>unclassified sequences</taxon>
        <taxon>metagenomes</taxon>
        <taxon>ecological metagenomes</taxon>
    </lineage>
</organism>